<keyword evidence="1" id="KW-0812">Transmembrane</keyword>
<keyword evidence="1" id="KW-0472">Membrane</keyword>
<dbReference type="GO" id="GO:0022857">
    <property type="term" value="F:transmembrane transporter activity"/>
    <property type="evidence" value="ECO:0007669"/>
    <property type="project" value="InterPro"/>
</dbReference>
<dbReference type="Gene3D" id="1.20.1250.20">
    <property type="entry name" value="MFS general substrate transporter like domains"/>
    <property type="match status" value="1"/>
</dbReference>
<dbReference type="InterPro" id="IPR020846">
    <property type="entry name" value="MFS_dom"/>
</dbReference>
<dbReference type="Pfam" id="PF07690">
    <property type="entry name" value="MFS_1"/>
    <property type="match status" value="1"/>
</dbReference>
<reference evidence="3" key="1">
    <citation type="journal article" date="2014" name="Front. Microbiol.">
        <title>High frequency of phylogenetically diverse reductive dehalogenase-homologous genes in deep subseafloor sedimentary metagenomes.</title>
        <authorList>
            <person name="Kawai M."/>
            <person name="Futagami T."/>
            <person name="Toyoda A."/>
            <person name="Takaki Y."/>
            <person name="Nishi S."/>
            <person name="Hori S."/>
            <person name="Arai W."/>
            <person name="Tsubouchi T."/>
            <person name="Morono Y."/>
            <person name="Uchiyama I."/>
            <person name="Ito T."/>
            <person name="Fujiyama A."/>
            <person name="Inagaki F."/>
            <person name="Takami H."/>
        </authorList>
    </citation>
    <scope>NUCLEOTIDE SEQUENCE</scope>
    <source>
        <strain evidence="3">Expedition CK06-06</strain>
    </source>
</reference>
<feature type="transmembrane region" description="Helical" evidence="1">
    <location>
        <begin position="225"/>
        <end position="250"/>
    </location>
</feature>
<protein>
    <recommendedName>
        <fullName evidence="2">Major facilitator superfamily (MFS) profile domain-containing protein</fullName>
    </recommendedName>
</protein>
<dbReference type="AlphaFoldDB" id="X1DLD5"/>
<feature type="non-terminal residue" evidence="3">
    <location>
        <position position="1"/>
    </location>
</feature>
<keyword evidence="1" id="KW-1133">Transmembrane helix</keyword>
<sequence length="252" mass="27828">NSLFSPIFGYLSDRHGLKYYIIAGPLFTSIFLSLIGILPSYYLILAFLFLGNLSIAAYHPASAAIAGHFGGSKKGLGSSIINFGGNFGNALGVLLIILIVEKLNINLTPIAMIPGIIMVIVLFKFVPNTSFRNRAENTLNFFARIKKVNKRKMYLLFLIMFTIYSLYIMWITLITYMPLYYTGANITLINVGTIMLFFGMLGGAGGLFSGFLFDRFKKGSLIIQIGFVLAAPILFFTFRTTGLISIILFVTG</sequence>
<dbReference type="PANTHER" id="PTHR43129">
    <property type="entry name" value="FOSMIDOMYCIN RESISTANCE PROTEIN"/>
    <property type="match status" value="1"/>
</dbReference>
<dbReference type="PROSITE" id="PS50850">
    <property type="entry name" value="MFS"/>
    <property type="match status" value="1"/>
</dbReference>
<dbReference type="SUPFAM" id="SSF103473">
    <property type="entry name" value="MFS general substrate transporter"/>
    <property type="match status" value="1"/>
</dbReference>
<organism evidence="3">
    <name type="scientific">marine sediment metagenome</name>
    <dbReference type="NCBI Taxonomy" id="412755"/>
    <lineage>
        <taxon>unclassified sequences</taxon>
        <taxon>metagenomes</taxon>
        <taxon>ecological metagenomes</taxon>
    </lineage>
</organism>
<dbReference type="PANTHER" id="PTHR43129:SF1">
    <property type="entry name" value="FOSMIDOMYCIN RESISTANCE PROTEIN"/>
    <property type="match status" value="1"/>
</dbReference>
<feature type="domain" description="Major facilitator superfamily (MFS) profile" evidence="2">
    <location>
        <begin position="1"/>
        <end position="252"/>
    </location>
</feature>
<evidence type="ECO:0000313" key="3">
    <source>
        <dbReference type="EMBL" id="GAH20992.1"/>
    </source>
</evidence>
<name>X1DLD5_9ZZZZ</name>
<proteinExistence type="predicted"/>
<feature type="transmembrane region" description="Helical" evidence="1">
    <location>
        <begin position="154"/>
        <end position="176"/>
    </location>
</feature>
<feature type="transmembrane region" description="Helical" evidence="1">
    <location>
        <begin position="80"/>
        <end position="100"/>
    </location>
</feature>
<evidence type="ECO:0000259" key="2">
    <source>
        <dbReference type="PROSITE" id="PS50850"/>
    </source>
</evidence>
<evidence type="ECO:0000256" key="1">
    <source>
        <dbReference type="SAM" id="Phobius"/>
    </source>
</evidence>
<dbReference type="InterPro" id="IPR011701">
    <property type="entry name" value="MFS"/>
</dbReference>
<dbReference type="GO" id="GO:0005886">
    <property type="term" value="C:plasma membrane"/>
    <property type="evidence" value="ECO:0007669"/>
    <property type="project" value="TreeGrafter"/>
</dbReference>
<feature type="transmembrane region" description="Helical" evidence="1">
    <location>
        <begin position="188"/>
        <end position="213"/>
    </location>
</feature>
<dbReference type="InterPro" id="IPR036259">
    <property type="entry name" value="MFS_trans_sf"/>
</dbReference>
<feature type="transmembrane region" description="Helical" evidence="1">
    <location>
        <begin position="17"/>
        <end position="35"/>
    </location>
</feature>
<comment type="caution">
    <text evidence="3">The sequence shown here is derived from an EMBL/GenBank/DDBJ whole genome shotgun (WGS) entry which is preliminary data.</text>
</comment>
<accession>X1DLD5</accession>
<feature type="transmembrane region" description="Helical" evidence="1">
    <location>
        <begin position="106"/>
        <end position="126"/>
    </location>
</feature>
<gene>
    <name evidence="3" type="ORF">S03H2_09021</name>
</gene>
<feature type="non-terminal residue" evidence="3">
    <location>
        <position position="252"/>
    </location>
</feature>
<feature type="transmembrane region" description="Helical" evidence="1">
    <location>
        <begin position="41"/>
        <end position="59"/>
    </location>
</feature>
<dbReference type="EMBL" id="BARU01004497">
    <property type="protein sequence ID" value="GAH20992.1"/>
    <property type="molecule type" value="Genomic_DNA"/>
</dbReference>